<comment type="caution">
    <text evidence="1">The sequence shown here is derived from an EMBL/GenBank/DDBJ whole genome shotgun (WGS) entry which is preliminary data.</text>
</comment>
<dbReference type="SUPFAM" id="SSF55729">
    <property type="entry name" value="Acyl-CoA N-acyltransferases (Nat)"/>
    <property type="match status" value="1"/>
</dbReference>
<protein>
    <recommendedName>
        <fullName evidence="2">GNAT family N-acetyltransferase</fullName>
    </recommendedName>
</protein>
<evidence type="ECO:0008006" key="2">
    <source>
        <dbReference type="Google" id="ProtNLM"/>
    </source>
</evidence>
<sequence length="220" mass="25405">MSEIKYVRFDFSEVTNHQKYQLIECYREIFSVGVKKEWLKCRVCGQHWGLEDHELLLENRYYHCGEPLTDFWSRHELLDYLENNLTSPGTSCCLVFDGSKMVALGWGYPATIMELEEKLEIEIDLGFPPSYIVAYQEKSGVLPEYRDSKIGKVSFTKRVDDYLAAGLEYGIVRTIRDPQPNLIYLWLTKKLGYKVIATYPGNDGRVVIGGSLKKLRNLLG</sequence>
<gene>
    <name evidence="1" type="ORF">ENT43_03380</name>
</gene>
<dbReference type="EMBL" id="DSYQ01000016">
    <property type="protein sequence ID" value="HGT71274.1"/>
    <property type="molecule type" value="Genomic_DNA"/>
</dbReference>
<reference evidence="1" key="1">
    <citation type="journal article" date="2020" name="mSystems">
        <title>Genome- and Community-Level Interaction Insights into Carbon Utilization and Element Cycling Functions of Hydrothermarchaeota in Hydrothermal Sediment.</title>
        <authorList>
            <person name="Zhou Z."/>
            <person name="Liu Y."/>
            <person name="Xu W."/>
            <person name="Pan J."/>
            <person name="Luo Z.H."/>
            <person name="Li M."/>
        </authorList>
    </citation>
    <scope>NUCLEOTIDE SEQUENCE [LARGE SCALE GENOMIC DNA]</scope>
    <source>
        <strain evidence="1">SpSt-579</strain>
    </source>
</reference>
<name>A0A7C4M2S0_UNCC3</name>
<dbReference type="InterPro" id="IPR016181">
    <property type="entry name" value="Acyl_CoA_acyltransferase"/>
</dbReference>
<organism evidence="1">
    <name type="scientific">candidate division CPR3 bacterium</name>
    <dbReference type="NCBI Taxonomy" id="2268181"/>
    <lineage>
        <taxon>Bacteria</taxon>
        <taxon>Bacteria division CPR3</taxon>
    </lineage>
</organism>
<evidence type="ECO:0000313" key="1">
    <source>
        <dbReference type="EMBL" id="HGT71274.1"/>
    </source>
</evidence>
<dbReference type="AlphaFoldDB" id="A0A7C4M2S0"/>
<accession>A0A7C4M2S0</accession>
<proteinExistence type="predicted"/>